<dbReference type="Proteomes" id="UP000290253">
    <property type="component" value="Unassembled WGS sequence"/>
</dbReference>
<evidence type="ECO:0000313" key="2">
    <source>
        <dbReference type="EMBL" id="RXS97773.1"/>
    </source>
</evidence>
<dbReference type="OrthoDB" id="109979at2"/>
<organism evidence="2 3">
    <name type="scientific">Silvibacterium dinghuense</name>
    <dbReference type="NCBI Taxonomy" id="1560006"/>
    <lineage>
        <taxon>Bacteria</taxon>
        <taxon>Pseudomonadati</taxon>
        <taxon>Acidobacteriota</taxon>
        <taxon>Terriglobia</taxon>
        <taxon>Terriglobales</taxon>
        <taxon>Acidobacteriaceae</taxon>
        <taxon>Silvibacterium</taxon>
    </lineage>
</organism>
<name>A0A4Q1SJZ9_9BACT</name>
<sequence>MAEVAQVSLLPAAQVAQEARVQQAQNGVCYASYGDTQISAEELERIVNAVPASVARALTKRAYYFVPLTLGEQDETTVAPKYTVDLGDRAICHRNFHFGNSECVFISTRLMQDRFALAFEYFINVGHHFVDSVGVPEAFSELVWSQAKADVRGETSQDAWESRRKATERVDGDRAPDEKAKSSYFESAFSDTVAIYMLSLTLDFDYSELREREYPLIAAPALAERLRMAAKLFPPNAGYEFEIRYRRRG</sequence>
<keyword evidence="3" id="KW-1185">Reference proteome</keyword>
<comment type="caution">
    <text evidence="2">The sequence shown here is derived from an EMBL/GenBank/DDBJ whole genome shotgun (WGS) entry which is preliminary data.</text>
</comment>
<reference evidence="2 3" key="1">
    <citation type="journal article" date="2016" name="Int. J. Syst. Evol. Microbiol.">
        <title>Acidipila dinghuensis sp. nov., an acidobacterium isolated from forest soil.</title>
        <authorList>
            <person name="Jiang Y.W."/>
            <person name="Wang J."/>
            <person name="Chen M.H."/>
            <person name="Lv Y.Y."/>
            <person name="Qiu L.H."/>
        </authorList>
    </citation>
    <scope>NUCLEOTIDE SEQUENCE [LARGE SCALE GENOMIC DNA]</scope>
    <source>
        <strain evidence="2 3">DHOF10</strain>
    </source>
</reference>
<dbReference type="AlphaFoldDB" id="A0A4Q1SJZ9"/>
<proteinExistence type="predicted"/>
<gene>
    <name evidence="2" type="ORF">ESZ00_07900</name>
</gene>
<accession>A0A4Q1SJZ9</accession>
<protein>
    <submittedName>
        <fullName evidence="2">Uncharacterized protein</fullName>
    </submittedName>
</protein>
<evidence type="ECO:0000256" key="1">
    <source>
        <dbReference type="SAM" id="MobiDB-lite"/>
    </source>
</evidence>
<evidence type="ECO:0000313" key="3">
    <source>
        <dbReference type="Proteomes" id="UP000290253"/>
    </source>
</evidence>
<dbReference type="RefSeq" id="WP_129207552.1">
    <property type="nucleotide sequence ID" value="NZ_BMGU01000001.1"/>
</dbReference>
<feature type="region of interest" description="Disordered" evidence="1">
    <location>
        <begin position="155"/>
        <end position="177"/>
    </location>
</feature>
<dbReference type="EMBL" id="SDMK01000001">
    <property type="protein sequence ID" value="RXS97773.1"/>
    <property type="molecule type" value="Genomic_DNA"/>
</dbReference>